<evidence type="ECO:0000256" key="4">
    <source>
        <dbReference type="ARBA" id="ARBA00071346"/>
    </source>
</evidence>
<dbReference type="GO" id="GO:0000209">
    <property type="term" value="P:protein polyubiquitination"/>
    <property type="evidence" value="ECO:0007669"/>
    <property type="project" value="TreeGrafter"/>
</dbReference>
<dbReference type="PANTHER" id="PTHR24104">
    <property type="entry name" value="E3 UBIQUITIN-PROTEIN LIGASE NHLRC1-RELATED"/>
    <property type="match status" value="1"/>
</dbReference>
<dbReference type="InterPro" id="IPR011042">
    <property type="entry name" value="6-blade_b-propeller_TolB-like"/>
</dbReference>
<reference evidence="8" key="2">
    <citation type="submission" date="2025-09" db="UniProtKB">
        <authorList>
            <consortium name="Ensembl"/>
        </authorList>
    </citation>
    <scope>IDENTIFICATION</scope>
</reference>
<dbReference type="SUPFAM" id="SSF63829">
    <property type="entry name" value="Calcium-dependent phosphotriesterase"/>
    <property type="match status" value="1"/>
</dbReference>
<evidence type="ECO:0000256" key="2">
    <source>
        <dbReference type="ARBA" id="ARBA00022737"/>
    </source>
</evidence>
<keyword evidence="7" id="KW-1133">Transmembrane helix</keyword>
<evidence type="ECO:0000313" key="9">
    <source>
        <dbReference type="Proteomes" id="UP000694521"/>
    </source>
</evidence>
<accession>A0A8B9DS35</accession>
<evidence type="ECO:0000256" key="1">
    <source>
        <dbReference type="ARBA" id="ARBA00022729"/>
    </source>
</evidence>
<dbReference type="GO" id="GO:0043161">
    <property type="term" value="P:proteasome-mediated ubiquitin-dependent protein catabolic process"/>
    <property type="evidence" value="ECO:0007669"/>
    <property type="project" value="TreeGrafter"/>
</dbReference>
<dbReference type="PROSITE" id="PS51125">
    <property type="entry name" value="NHL"/>
    <property type="match status" value="1"/>
</dbReference>
<name>A0A8B9DS35_ANSCY</name>
<feature type="transmembrane region" description="Helical" evidence="7">
    <location>
        <begin position="112"/>
        <end position="132"/>
    </location>
</feature>
<dbReference type="PANTHER" id="PTHR24104:SF31">
    <property type="entry name" value="NHL REPEAT-CONTAINING PROTEIN 3"/>
    <property type="match status" value="1"/>
</dbReference>
<dbReference type="Ensembl" id="ENSACDT00005012826.1">
    <property type="protein sequence ID" value="ENSACDP00005010701.1"/>
    <property type="gene ID" value="ENSACDG00005007793.1"/>
</dbReference>
<dbReference type="InterPro" id="IPR050952">
    <property type="entry name" value="TRIM-NHL_E3_ligases"/>
</dbReference>
<proteinExistence type="predicted"/>
<dbReference type="AlphaFoldDB" id="A0A8B9DS35"/>
<evidence type="ECO:0000256" key="3">
    <source>
        <dbReference type="ARBA" id="ARBA00023180"/>
    </source>
</evidence>
<keyword evidence="2" id="KW-0677">Repeat</keyword>
<dbReference type="Proteomes" id="UP000694521">
    <property type="component" value="Unplaced"/>
</dbReference>
<evidence type="ECO:0000256" key="5">
    <source>
        <dbReference type="PROSITE-ProRule" id="PRU00504"/>
    </source>
</evidence>
<keyword evidence="7" id="KW-0812">Transmembrane</keyword>
<dbReference type="Gene3D" id="2.120.10.30">
    <property type="entry name" value="TolB, C-terminal domain"/>
    <property type="match status" value="1"/>
</dbReference>
<evidence type="ECO:0000313" key="8">
    <source>
        <dbReference type="Ensembl" id="ENSACDP00005010701.1"/>
    </source>
</evidence>
<sequence length="441" mass="48026">MTPKRQHRAPLLGAARPPRCLRRSCTPKAASQLSRFPRTTAHSAEPSSCAPPPPPPLLIPAGPAPSWAARRHFVGGHRLGTERVSRGCHGNAARPARPGLASMRGKRAVGPWLVMAGALLVLLGLLGGSQVLKAFDYFYPSSGQQQMYKLDISWPKIPEYFTGQTFCVAVDSLHGLVYVGQRGDNVPKVLVFSEEGYFLYSWNDTVEMPHGIFVLNTATDSSVWITDVGAGKYGHTVKQYSPSGKLLQILGTPGNAGSSLNPIQFDQPAEIFVEESGDMYVVDGDGGMNNRLLKLSTDYKEIWLSGENGTGIGQFKIPHSVTVDPYGRVWVADRDNRRIQVFDKVTGEWLGAWSSCFSEDGPYSVRFTADYKYLIVAQMNINRLAILAAPPVGIIGDCAIVNAIQLADETKPHLVDIDMKSGAIYIAEIGAQQVQKYVPIS</sequence>
<keyword evidence="1" id="KW-0732">Signal</keyword>
<feature type="compositionally biased region" description="Pro residues" evidence="6">
    <location>
        <begin position="49"/>
        <end position="58"/>
    </location>
</feature>
<keyword evidence="9" id="KW-1185">Reference proteome</keyword>
<keyword evidence="7" id="KW-0472">Membrane</keyword>
<protein>
    <recommendedName>
        <fullName evidence="4">NHL repeat-containing protein 3</fullName>
    </recommendedName>
</protein>
<dbReference type="InterPro" id="IPR001258">
    <property type="entry name" value="NHL_repeat"/>
</dbReference>
<feature type="repeat" description="NHL" evidence="5">
    <location>
        <begin position="306"/>
        <end position="345"/>
    </location>
</feature>
<reference evidence="8" key="1">
    <citation type="submission" date="2025-08" db="UniProtKB">
        <authorList>
            <consortium name="Ensembl"/>
        </authorList>
    </citation>
    <scope>IDENTIFICATION</scope>
</reference>
<organism evidence="8 9">
    <name type="scientific">Anser cygnoides</name>
    <name type="common">Swan goose</name>
    <dbReference type="NCBI Taxonomy" id="8845"/>
    <lineage>
        <taxon>Eukaryota</taxon>
        <taxon>Metazoa</taxon>
        <taxon>Chordata</taxon>
        <taxon>Craniata</taxon>
        <taxon>Vertebrata</taxon>
        <taxon>Euteleostomi</taxon>
        <taxon>Archelosauria</taxon>
        <taxon>Archosauria</taxon>
        <taxon>Dinosauria</taxon>
        <taxon>Saurischia</taxon>
        <taxon>Theropoda</taxon>
        <taxon>Coelurosauria</taxon>
        <taxon>Aves</taxon>
        <taxon>Neognathae</taxon>
        <taxon>Galloanserae</taxon>
        <taxon>Anseriformes</taxon>
        <taxon>Anatidae</taxon>
        <taxon>Anserinae</taxon>
        <taxon>Anser</taxon>
    </lineage>
</organism>
<dbReference type="FunFam" id="2.120.10.30:FF:000043">
    <property type="entry name" value="NHL repeat containing 3"/>
    <property type="match status" value="1"/>
</dbReference>
<evidence type="ECO:0000256" key="6">
    <source>
        <dbReference type="SAM" id="MobiDB-lite"/>
    </source>
</evidence>
<dbReference type="GO" id="GO:0061630">
    <property type="term" value="F:ubiquitin protein ligase activity"/>
    <property type="evidence" value="ECO:0007669"/>
    <property type="project" value="TreeGrafter"/>
</dbReference>
<feature type="region of interest" description="Disordered" evidence="6">
    <location>
        <begin position="1"/>
        <end position="62"/>
    </location>
</feature>
<keyword evidence="3" id="KW-0325">Glycoprotein</keyword>
<evidence type="ECO:0000256" key="7">
    <source>
        <dbReference type="SAM" id="Phobius"/>
    </source>
</evidence>
<dbReference type="Pfam" id="PF01436">
    <property type="entry name" value="NHL"/>
    <property type="match status" value="1"/>
</dbReference>